<evidence type="ECO:0000313" key="3">
    <source>
        <dbReference type="Proteomes" id="UP000652761"/>
    </source>
</evidence>
<reference evidence="2" key="1">
    <citation type="submission" date="2017-07" db="EMBL/GenBank/DDBJ databases">
        <title>Taro Niue Genome Assembly and Annotation.</title>
        <authorList>
            <person name="Atibalentja N."/>
            <person name="Keating K."/>
            <person name="Fields C.J."/>
        </authorList>
    </citation>
    <scope>NUCLEOTIDE SEQUENCE</scope>
    <source>
        <strain evidence="2">Niue_2</strain>
        <tissue evidence="2">Leaf</tissue>
    </source>
</reference>
<dbReference type="AlphaFoldDB" id="A0A843U328"/>
<dbReference type="EMBL" id="NMUH01000378">
    <property type="protein sequence ID" value="MQL78028.1"/>
    <property type="molecule type" value="Genomic_DNA"/>
</dbReference>
<accession>A0A843U328</accession>
<protein>
    <submittedName>
        <fullName evidence="2">Uncharacterized protein</fullName>
    </submittedName>
</protein>
<organism evidence="2 3">
    <name type="scientific">Colocasia esculenta</name>
    <name type="common">Wild taro</name>
    <name type="synonym">Arum esculentum</name>
    <dbReference type="NCBI Taxonomy" id="4460"/>
    <lineage>
        <taxon>Eukaryota</taxon>
        <taxon>Viridiplantae</taxon>
        <taxon>Streptophyta</taxon>
        <taxon>Embryophyta</taxon>
        <taxon>Tracheophyta</taxon>
        <taxon>Spermatophyta</taxon>
        <taxon>Magnoliopsida</taxon>
        <taxon>Liliopsida</taxon>
        <taxon>Araceae</taxon>
        <taxon>Aroideae</taxon>
        <taxon>Colocasieae</taxon>
        <taxon>Colocasia</taxon>
    </lineage>
</organism>
<evidence type="ECO:0000313" key="2">
    <source>
        <dbReference type="EMBL" id="MQL78028.1"/>
    </source>
</evidence>
<gene>
    <name evidence="2" type="ORF">Taro_010445</name>
</gene>
<name>A0A843U328_COLES</name>
<feature type="compositionally biased region" description="Basic and acidic residues" evidence="1">
    <location>
        <begin position="1"/>
        <end position="11"/>
    </location>
</feature>
<evidence type="ECO:0000256" key="1">
    <source>
        <dbReference type="SAM" id="MobiDB-lite"/>
    </source>
</evidence>
<sequence>MNRQPGRDASARRVHNASDPGVATSEIAAYRAVATSGGGPSPEKRFLPFFLGLKEKSGGWPLCFCRDAKGWRDQVATRRAGTFRNKPGRDASARRVHNASDPGVATSEIAAYRAVATS</sequence>
<keyword evidence="3" id="KW-1185">Reference proteome</keyword>
<dbReference type="Proteomes" id="UP000652761">
    <property type="component" value="Unassembled WGS sequence"/>
</dbReference>
<proteinExistence type="predicted"/>
<comment type="caution">
    <text evidence="2">The sequence shown here is derived from an EMBL/GenBank/DDBJ whole genome shotgun (WGS) entry which is preliminary data.</text>
</comment>
<feature type="region of interest" description="Disordered" evidence="1">
    <location>
        <begin position="1"/>
        <end position="21"/>
    </location>
</feature>